<gene>
    <name evidence="1" type="ORF">BDR25DRAFT_371081</name>
</gene>
<keyword evidence="2" id="KW-1185">Reference proteome</keyword>
<dbReference type="EMBL" id="MU003493">
    <property type="protein sequence ID" value="KAF2477124.1"/>
    <property type="molecule type" value="Genomic_DNA"/>
</dbReference>
<evidence type="ECO:0000313" key="2">
    <source>
        <dbReference type="Proteomes" id="UP000799755"/>
    </source>
</evidence>
<proteinExistence type="predicted"/>
<name>A0ACB6RCR7_9PLEO</name>
<comment type="caution">
    <text evidence="1">The sequence shown here is derived from an EMBL/GenBank/DDBJ whole genome shotgun (WGS) entry which is preliminary data.</text>
</comment>
<dbReference type="Proteomes" id="UP000799755">
    <property type="component" value="Unassembled WGS sequence"/>
</dbReference>
<reference evidence="1" key="1">
    <citation type="journal article" date="2020" name="Stud. Mycol.">
        <title>101 Dothideomycetes genomes: a test case for predicting lifestyles and emergence of pathogens.</title>
        <authorList>
            <person name="Haridas S."/>
            <person name="Albert R."/>
            <person name="Binder M."/>
            <person name="Bloem J."/>
            <person name="Labutti K."/>
            <person name="Salamov A."/>
            <person name="Andreopoulos B."/>
            <person name="Baker S."/>
            <person name="Barry K."/>
            <person name="Bills G."/>
            <person name="Bluhm B."/>
            <person name="Cannon C."/>
            <person name="Castanera R."/>
            <person name="Culley D."/>
            <person name="Daum C."/>
            <person name="Ezra D."/>
            <person name="Gonzalez J."/>
            <person name="Henrissat B."/>
            <person name="Kuo A."/>
            <person name="Liang C."/>
            <person name="Lipzen A."/>
            <person name="Lutzoni F."/>
            <person name="Magnuson J."/>
            <person name="Mondo S."/>
            <person name="Nolan M."/>
            <person name="Ohm R."/>
            <person name="Pangilinan J."/>
            <person name="Park H.-J."/>
            <person name="Ramirez L."/>
            <person name="Alfaro M."/>
            <person name="Sun H."/>
            <person name="Tritt A."/>
            <person name="Yoshinaga Y."/>
            <person name="Zwiers L.-H."/>
            <person name="Turgeon B."/>
            <person name="Goodwin S."/>
            <person name="Spatafora J."/>
            <person name="Crous P."/>
            <person name="Grigoriev I."/>
        </authorList>
    </citation>
    <scope>NUCLEOTIDE SEQUENCE</scope>
    <source>
        <strain evidence="1">ATCC 200398</strain>
    </source>
</reference>
<accession>A0ACB6RCR7</accession>
<protein>
    <submittedName>
        <fullName evidence="1">Uncharacterized protein</fullName>
    </submittedName>
</protein>
<sequence length="606" mass="66095">MRPIIDKDPKVDLDQLFEDHVETDLLQKFSDNAMEPSSPDNLAHLFELPSSNDSFLTEDSNLPDWDRGFPEAWHKAPWDFKENPASPIMPDVSFSIYPESRGKASVSDPGLFKFDDSFELDSFERRLSLSTPPSPKPQFARPAQKATPTPDQSVRYGVHKLRRKPNFPMSMMQPSHYRTGVQDIWTRKLEGPSESFNLRLPPNVLPSSPPLSTKPEQNRNGSGFYPRDRPYMAAMSSLPTSDTTSLHNPNYQLTPLSSPAIDTSSCQNSAGNPFQFSESNENMATGYISHNRQMSNEALSALHTPPSHRLVATWGPDTPVNLNLSFPGSPEFHTPNPGKTWWSNEPAQPGSVDAGYHASQQHSCAQNQNAFSTASAVGLGITCDTASFTFSDDADAVNGHSQSANGNGSFSVSASASSFETNTHAHMQGYTPIYPPSPPLIFHGLSNTLPQTTPQSRTPSPTSPSQPQPHFTRTRASTYHHRQASHTQSHSNSFSQPQSHRRKSSNSSSTHNPSSQTKLSTVGFVNFTPSDSQKILTGVAPSGSSKTKARREKEAAEKRRKFSQAAVKAVIEAGGDLGRLEREGLLCLDVGMGDGDGDGDGEGGIC</sequence>
<organism evidence="1 2">
    <name type="scientific">Lindgomyces ingoldianus</name>
    <dbReference type="NCBI Taxonomy" id="673940"/>
    <lineage>
        <taxon>Eukaryota</taxon>
        <taxon>Fungi</taxon>
        <taxon>Dikarya</taxon>
        <taxon>Ascomycota</taxon>
        <taxon>Pezizomycotina</taxon>
        <taxon>Dothideomycetes</taxon>
        <taxon>Pleosporomycetidae</taxon>
        <taxon>Pleosporales</taxon>
        <taxon>Lindgomycetaceae</taxon>
        <taxon>Lindgomyces</taxon>
    </lineage>
</organism>
<evidence type="ECO:0000313" key="1">
    <source>
        <dbReference type="EMBL" id="KAF2477124.1"/>
    </source>
</evidence>